<dbReference type="InterPro" id="IPR002625">
    <property type="entry name" value="Smr_dom"/>
</dbReference>
<feature type="compositionally biased region" description="Pro residues" evidence="1">
    <location>
        <begin position="70"/>
        <end position="90"/>
    </location>
</feature>
<feature type="compositionally biased region" description="Basic and acidic residues" evidence="1">
    <location>
        <begin position="141"/>
        <end position="158"/>
    </location>
</feature>
<protein>
    <recommendedName>
        <fullName evidence="2">Smr domain-containing protein</fullName>
    </recommendedName>
</protein>
<evidence type="ECO:0000256" key="1">
    <source>
        <dbReference type="SAM" id="MobiDB-lite"/>
    </source>
</evidence>
<gene>
    <name evidence="3" type="ORF">WG66_8774</name>
</gene>
<dbReference type="InterPro" id="IPR013899">
    <property type="entry name" value="DUF1771"/>
</dbReference>
<feature type="compositionally biased region" description="Polar residues" evidence="1">
    <location>
        <begin position="94"/>
        <end position="105"/>
    </location>
</feature>
<reference evidence="3 4" key="1">
    <citation type="submission" date="2015-12" db="EMBL/GenBank/DDBJ databases">
        <title>Draft genome sequence of Moniliophthora roreri, the causal agent of frosty pod rot of cacao.</title>
        <authorList>
            <person name="Aime M.C."/>
            <person name="Diaz-Valderrama J.R."/>
            <person name="Kijpornyongpan T."/>
            <person name="Phillips-Mora W."/>
        </authorList>
    </citation>
    <scope>NUCLEOTIDE SEQUENCE [LARGE SCALE GENOMIC DNA]</scope>
    <source>
        <strain evidence="3 4">MCA 2952</strain>
    </source>
</reference>
<dbReference type="InterPro" id="IPR053020">
    <property type="entry name" value="Smr_domain_protein"/>
</dbReference>
<dbReference type="PANTHER" id="PTHR47417:SF1">
    <property type="entry name" value="SMR DOMAIN-CONTAINING PROTEIN YPL199C"/>
    <property type="match status" value="1"/>
</dbReference>
<dbReference type="SMART" id="SM00463">
    <property type="entry name" value="SMR"/>
    <property type="match status" value="1"/>
</dbReference>
<dbReference type="AlphaFoldDB" id="A0A0W0FR39"/>
<dbReference type="Proteomes" id="UP000054988">
    <property type="component" value="Unassembled WGS sequence"/>
</dbReference>
<evidence type="ECO:0000313" key="4">
    <source>
        <dbReference type="Proteomes" id="UP000054988"/>
    </source>
</evidence>
<accession>A0A0W0FR39</accession>
<proteinExistence type="predicted"/>
<feature type="region of interest" description="Disordered" evidence="1">
    <location>
        <begin position="132"/>
        <end position="158"/>
    </location>
</feature>
<name>A0A0W0FR39_MONRR</name>
<feature type="compositionally biased region" description="Low complexity" evidence="1">
    <location>
        <begin position="27"/>
        <end position="69"/>
    </location>
</feature>
<dbReference type="Pfam" id="PF08590">
    <property type="entry name" value="DUF1771"/>
    <property type="match status" value="1"/>
</dbReference>
<sequence>MDTLIKVAKFVFNLVCGGDNQKQESAPPQQQHQYQQYQQQQPWQQHQQGRPPGHYQHQQQQGYPYSHSPPHSPPHKPSSPPHEPSSPPHKPSYQGGQDQNQLNQSNPHYLDLRKRANEEGDAMSGCFRESQEAYKSGNGARAKELSNEGKEHQRKMESLNREASEWIFIENNKDSAPGEIDLHGLYVKEAIEHTDRALEEAKMNGQREVRLIVGKGLHSSGGVAKIKPAIEELMIKHQLIAEIDPDNAGVLVVQINTSRDRGVSPDEIARRLERKEDSCIVM</sequence>
<dbReference type="PROSITE" id="PS50828">
    <property type="entry name" value="SMR"/>
    <property type="match status" value="1"/>
</dbReference>
<organism evidence="3 4">
    <name type="scientific">Moniliophthora roreri</name>
    <name type="common">Frosty pod rot fungus</name>
    <name type="synonym">Monilia roreri</name>
    <dbReference type="NCBI Taxonomy" id="221103"/>
    <lineage>
        <taxon>Eukaryota</taxon>
        <taxon>Fungi</taxon>
        <taxon>Dikarya</taxon>
        <taxon>Basidiomycota</taxon>
        <taxon>Agaricomycotina</taxon>
        <taxon>Agaricomycetes</taxon>
        <taxon>Agaricomycetidae</taxon>
        <taxon>Agaricales</taxon>
        <taxon>Marasmiineae</taxon>
        <taxon>Marasmiaceae</taxon>
        <taxon>Moniliophthora</taxon>
    </lineage>
</organism>
<dbReference type="SMART" id="SM01162">
    <property type="entry name" value="DUF1771"/>
    <property type="match status" value="1"/>
</dbReference>
<evidence type="ECO:0000313" key="3">
    <source>
        <dbReference type="EMBL" id="KTB38650.1"/>
    </source>
</evidence>
<dbReference type="EMBL" id="LATX01001737">
    <property type="protein sequence ID" value="KTB38650.1"/>
    <property type="molecule type" value="Genomic_DNA"/>
</dbReference>
<dbReference type="eggNOG" id="KOG2401">
    <property type="taxonomic scope" value="Eukaryota"/>
</dbReference>
<evidence type="ECO:0000259" key="2">
    <source>
        <dbReference type="PROSITE" id="PS50828"/>
    </source>
</evidence>
<dbReference type="Gene3D" id="3.30.1370.110">
    <property type="match status" value="1"/>
</dbReference>
<dbReference type="InterPro" id="IPR036063">
    <property type="entry name" value="Smr_dom_sf"/>
</dbReference>
<feature type="region of interest" description="Disordered" evidence="1">
    <location>
        <begin position="18"/>
        <end position="105"/>
    </location>
</feature>
<dbReference type="SUPFAM" id="SSF160443">
    <property type="entry name" value="SMR domain-like"/>
    <property type="match status" value="1"/>
</dbReference>
<comment type="caution">
    <text evidence="3">The sequence shown here is derived from an EMBL/GenBank/DDBJ whole genome shotgun (WGS) entry which is preliminary data.</text>
</comment>
<feature type="domain" description="Smr" evidence="2">
    <location>
        <begin position="180"/>
        <end position="256"/>
    </location>
</feature>
<dbReference type="Pfam" id="PF01713">
    <property type="entry name" value="Smr"/>
    <property type="match status" value="1"/>
</dbReference>
<dbReference type="PANTHER" id="PTHR47417">
    <property type="entry name" value="SMR DOMAIN-CONTAINING PROTEIN YPL199C"/>
    <property type="match status" value="1"/>
</dbReference>